<keyword evidence="2" id="KW-0472">Membrane</keyword>
<accession>A0ABV6RSG6</accession>
<evidence type="ECO:0000313" key="4">
    <source>
        <dbReference type="EMBL" id="MFC0678853.1"/>
    </source>
</evidence>
<dbReference type="GO" id="GO:0016787">
    <property type="term" value="F:hydrolase activity"/>
    <property type="evidence" value="ECO:0007669"/>
    <property type="project" value="UniProtKB-KW"/>
</dbReference>
<dbReference type="Pfam" id="PF01551">
    <property type="entry name" value="Peptidase_M23"/>
    <property type="match status" value="1"/>
</dbReference>
<feature type="region of interest" description="Disordered" evidence="1">
    <location>
        <begin position="188"/>
        <end position="216"/>
    </location>
</feature>
<protein>
    <submittedName>
        <fullName evidence="4">M23 family metallopeptidase</fullName>
        <ecNumber evidence="4">3.4.24.-</ecNumber>
    </submittedName>
</protein>
<dbReference type="Gene3D" id="2.70.70.10">
    <property type="entry name" value="Glucose Permease (Domain IIA)"/>
    <property type="match status" value="1"/>
</dbReference>
<feature type="domain" description="M23ase beta-sheet core" evidence="3">
    <location>
        <begin position="90"/>
        <end position="188"/>
    </location>
</feature>
<dbReference type="PANTHER" id="PTHR21666">
    <property type="entry name" value="PEPTIDASE-RELATED"/>
    <property type="match status" value="1"/>
</dbReference>
<evidence type="ECO:0000313" key="5">
    <source>
        <dbReference type="Proteomes" id="UP001589896"/>
    </source>
</evidence>
<dbReference type="CDD" id="cd12797">
    <property type="entry name" value="M23_peptidase"/>
    <property type="match status" value="1"/>
</dbReference>
<dbReference type="PANTHER" id="PTHR21666:SF268">
    <property type="entry name" value="PEPTIDASE M23 DOMAIN-CONTAINING PROTEIN"/>
    <property type="match status" value="1"/>
</dbReference>
<dbReference type="Proteomes" id="UP001589896">
    <property type="component" value="Unassembled WGS sequence"/>
</dbReference>
<reference evidence="4 5" key="1">
    <citation type="submission" date="2024-09" db="EMBL/GenBank/DDBJ databases">
        <authorList>
            <person name="Sun Q."/>
            <person name="Mori K."/>
        </authorList>
    </citation>
    <scope>NUCLEOTIDE SEQUENCE [LARGE SCALE GENOMIC DNA]</scope>
    <source>
        <strain evidence="4 5">KCTC 23076</strain>
    </source>
</reference>
<dbReference type="InterPro" id="IPR011055">
    <property type="entry name" value="Dup_hybrid_motif"/>
</dbReference>
<organism evidence="4 5">
    <name type="scientific">Lysobacter korlensis</name>
    <dbReference type="NCBI Taxonomy" id="553636"/>
    <lineage>
        <taxon>Bacteria</taxon>
        <taxon>Pseudomonadati</taxon>
        <taxon>Pseudomonadota</taxon>
        <taxon>Gammaproteobacteria</taxon>
        <taxon>Lysobacterales</taxon>
        <taxon>Lysobacteraceae</taxon>
        <taxon>Lysobacter</taxon>
    </lineage>
</organism>
<keyword evidence="2" id="KW-0812">Transmembrane</keyword>
<dbReference type="EC" id="3.4.24.-" evidence="4"/>
<dbReference type="InterPro" id="IPR016047">
    <property type="entry name" value="M23ase_b-sheet_dom"/>
</dbReference>
<comment type="caution">
    <text evidence="4">The sequence shown here is derived from an EMBL/GenBank/DDBJ whole genome shotgun (WGS) entry which is preliminary data.</text>
</comment>
<name>A0ABV6RSG6_9GAMM</name>
<keyword evidence="2" id="KW-1133">Transmembrane helix</keyword>
<dbReference type="InterPro" id="IPR050570">
    <property type="entry name" value="Cell_wall_metabolism_enzyme"/>
</dbReference>
<dbReference type="RefSeq" id="WP_386669075.1">
    <property type="nucleotide sequence ID" value="NZ_JBHLTG010000003.1"/>
</dbReference>
<dbReference type="EMBL" id="JBHLTG010000003">
    <property type="protein sequence ID" value="MFC0678853.1"/>
    <property type="molecule type" value="Genomic_DNA"/>
</dbReference>
<evidence type="ECO:0000256" key="2">
    <source>
        <dbReference type="SAM" id="Phobius"/>
    </source>
</evidence>
<keyword evidence="4" id="KW-0378">Hydrolase</keyword>
<feature type="transmembrane region" description="Helical" evidence="2">
    <location>
        <begin position="20"/>
        <end position="40"/>
    </location>
</feature>
<keyword evidence="5" id="KW-1185">Reference proteome</keyword>
<evidence type="ECO:0000259" key="3">
    <source>
        <dbReference type="Pfam" id="PF01551"/>
    </source>
</evidence>
<evidence type="ECO:0000256" key="1">
    <source>
        <dbReference type="SAM" id="MobiDB-lite"/>
    </source>
</evidence>
<sequence>MEPMRPPAAAQPPRRDYAPIARGIVVLALIALAVGAWLHWSWHQPFMRVPRTVTELSQLPAPSWLPVPVDGVEPDDIADTWGAPRGRDRTHEGVDIFAKRGTPVRSATRGVVLSVRDSGLGGRQVWVLGPGHERHYYAHLDDWAFALAAGDIVQPGSMLGTVGTTGNARGTPPHLHYGIYSAGGALNPVPRLQAAGPSPEDEEPSGADPAPTVIRR</sequence>
<gene>
    <name evidence="4" type="ORF">ACFFGH_13470</name>
</gene>
<proteinExistence type="predicted"/>
<dbReference type="SUPFAM" id="SSF51261">
    <property type="entry name" value="Duplicated hybrid motif"/>
    <property type="match status" value="1"/>
</dbReference>